<evidence type="ECO:0000313" key="4">
    <source>
        <dbReference type="Proteomes" id="UP000007517"/>
    </source>
</evidence>
<dbReference type="Gene3D" id="3.30.2310.20">
    <property type="entry name" value="RelE-like"/>
    <property type="match status" value="1"/>
</dbReference>
<dbReference type="InterPro" id="IPR035093">
    <property type="entry name" value="RelE/ParE_toxin_dom_sf"/>
</dbReference>
<evidence type="ECO:0000313" key="3">
    <source>
        <dbReference type="EMBL" id="CCG03077.1"/>
    </source>
</evidence>
<gene>
    <name evidence="3" type="ordered locus">BLASA_2169</name>
</gene>
<dbReference type="SUPFAM" id="SSF143011">
    <property type="entry name" value="RelE-like"/>
    <property type="match status" value="1"/>
</dbReference>
<dbReference type="Proteomes" id="UP000007517">
    <property type="component" value="Chromosome"/>
</dbReference>
<dbReference type="Pfam" id="PF05016">
    <property type="entry name" value="ParE_toxin"/>
    <property type="match status" value="1"/>
</dbReference>
<evidence type="ECO:0000256" key="2">
    <source>
        <dbReference type="ARBA" id="ARBA00022649"/>
    </source>
</evidence>
<reference evidence="4" key="2">
    <citation type="submission" date="2012-02" db="EMBL/GenBank/DDBJ databases">
        <title>Complete genome sequence of Blastococcus saxobsidens strain DD2.</title>
        <authorList>
            <person name="Genoscope."/>
        </authorList>
    </citation>
    <scope>NUCLEOTIDE SEQUENCE [LARGE SCALE GENOMIC DNA]</scope>
    <source>
        <strain evidence="4">DD2</strain>
    </source>
</reference>
<dbReference type="HOGENOM" id="CLU_155761_1_2_11"/>
<keyword evidence="4" id="KW-1185">Reference proteome</keyword>
<reference evidence="3 4" key="1">
    <citation type="journal article" date="2012" name="J. Bacteriol.">
        <title>Genome Sequence of Blastococcus saxobsidens DD2, a Stone-Inhabiting Bacterium.</title>
        <authorList>
            <person name="Chouaia B."/>
            <person name="Crotti E."/>
            <person name="Brusetti L."/>
            <person name="Daffonchio D."/>
            <person name="Essoussi I."/>
            <person name="Nouioui I."/>
            <person name="Sbissi I."/>
            <person name="Ghodhbane-Gtari F."/>
            <person name="Gtari M."/>
            <person name="Vacherie B."/>
            <person name="Barbe V."/>
            <person name="Medigue C."/>
            <person name="Gury J."/>
            <person name="Pujic P."/>
            <person name="Normand P."/>
        </authorList>
    </citation>
    <scope>NUCLEOTIDE SEQUENCE [LARGE SCALE GENOMIC DNA]</scope>
    <source>
        <strain evidence="3 4">DD2</strain>
    </source>
</reference>
<dbReference type="eggNOG" id="COG2026">
    <property type="taxonomic scope" value="Bacteria"/>
</dbReference>
<dbReference type="AlphaFoldDB" id="H6RSX4"/>
<dbReference type="OrthoDB" id="5326046at2"/>
<dbReference type="InterPro" id="IPR007712">
    <property type="entry name" value="RelE/ParE_toxin"/>
</dbReference>
<sequence>MRDEEYELVLTPPARWAPSERLPEAVAVAVVDFFTTAPAQRPQWMGKQLRGDLAEVWAARRGTYRVLYRVREDTREVVVLGIDHRRDAYRPQ</sequence>
<protein>
    <submittedName>
        <fullName evidence="3">Cytotoxic translational repressor of toxin-antitoxin stability system, Putative toxin of TAS system</fullName>
    </submittedName>
</protein>
<organism evidence="3 4">
    <name type="scientific">Blastococcus saxobsidens (strain DD2)</name>
    <dbReference type="NCBI Taxonomy" id="1146883"/>
    <lineage>
        <taxon>Bacteria</taxon>
        <taxon>Bacillati</taxon>
        <taxon>Actinomycetota</taxon>
        <taxon>Actinomycetes</taxon>
        <taxon>Geodermatophilales</taxon>
        <taxon>Geodermatophilaceae</taxon>
        <taxon>Blastococcus</taxon>
    </lineage>
</organism>
<dbReference type="PANTHER" id="PTHR35601">
    <property type="entry name" value="TOXIN RELE"/>
    <property type="match status" value="1"/>
</dbReference>
<name>H6RSX4_BLASD</name>
<keyword evidence="2" id="KW-1277">Toxin-antitoxin system</keyword>
<accession>H6RSX4</accession>
<dbReference type="EMBL" id="FO117623">
    <property type="protein sequence ID" value="CCG03077.1"/>
    <property type="molecule type" value="Genomic_DNA"/>
</dbReference>
<dbReference type="KEGG" id="bsd:BLASA_2169"/>
<proteinExistence type="inferred from homology"/>
<dbReference type="PANTHER" id="PTHR35601:SF1">
    <property type="entry name" value="TOXIN RELE"/>
    <property type="match status" value="1"/>
</dbReference>
<comment type="similarity">
    <text evidence="1">Belongs to the RelE toxin family.</text>
</comment>
<evidence type="ECO:0000256" key="1">
    <source>
        <dbReference type="ARBA" id="ARBA00006226"/>
    </source>
</evidence>
<dbReference type="STRING" id="1146883.BLASA_2169"/>